<protein>
    <submittedName>
        <fullName evidence="1">Uncharacterized protein</fullName>
    </submittedName>
</protein>
<evidence type="ECO:0000313" key="2">
    <source>
        <dbReference type="Proteomes" id="UP001634154"/>
    </source>
</evidence>
<dbReference type="RefSeq" id="WP_409357729.1">
    <property type="nucleotide sequence ID" value="NZ_JBJXVJ010000004.1"/>
</dbReference>
<keyword evidence="2" id="KW-1185">Reference proteome</keyword>
<name>A0ABW9K701_9FLAO</name>
<accession>A0ABW9K701</accession>
<gene>
    <name evidence="1" type="ORF">ACKW6Q_18145</name>
</gene>
<proteinExistence type="predicted"/>
<sequence length="169" mass="20338">MTRETLHDNIENLALRLIKLADDNCWNTISSNLTFIISDFNEFGSDPFKIRQVRNKVNKSKKPQSLKTAIEVLIQEYDDLCDINLYIFKALKEETIIEIQYYRRSDMDPDYLPIKDYSTIYHAKIAHPKYRLEGKKFDVNWESGGWRHLWNSVVYEYRYRKIMRGFKRN</sequence>
<comment type="caution">
    <text evidence="1">The sequence shown here is derived from an EMBL/GenBank/DDBJ whole genome shotgun (WGS) entry which is preliminary data.</text>
</comment>
<evidence type="ECO:0000313" key="1">
    <source>
        <dbReference type="EMBL" id="MFN1218892.1"/>
    </source>
</evidence>
<reference evidence="1 2" key="1">
    <citation type="submission" date="2024-12" db="EMBL/GenBank/DDBJ databases">
        <title>Draft genome sequence of Chryseobacterium kwangjuense AG447.</title>
        <authorList>
            <person name="Cheptsov V.S."/>
            <person name="Belov A."/>
            <person name="Zavarzina A.G."/>
        </authorList>
    </citation>
    <scope>NUCLEOTIDE SEQUENCE [LARGE SCALE GENOMIC DNA]</scope>
    <source>
        <strain evidence="1 2">AG447</strain>
    </source>
</reference>
<dbReference type="EMBL" id="JBJXVJ010000004">
    <property type="protein sequence ID" value="MFN1218892.1"/>
    <property type="molecule type" value="Genomic_DNA"/>
</dbReference>
<dbReference type="Proteomes" id="UP001634154">
    <property type="component" value="Unassembled WGS sequence"/>
</dbReference>
<organism evidence="1 2">
    <name type="scientific">Chryseobacterium kwangjuense</name>
    <dbReference type="NCBI Taxonomy" id="267125"/>
    <lineage>
        <taxon>Bacteria</taxon>
        <taxon>Pseudomonadati</taxon>
        <taxon>Bacteroidota</taxon>
        <taxon>Flavobacteriia</taxon>
        <taxon>Flavobacteriales</taxon>
        <taxon>Weeksellaceae</taxon>
        <taxon>Chryseobacterium group</taxon>
        <taxon>Chryseobacterium</taxon>
    </lineage>
</organism>